<keyword evidence="6" id="KW-0812">Transmembrane</keyword>
<accession>A0ABX5VTS2</accession>
<sequence length="316" mass="35458">MNFPVTLVIPILNEAYSLPYLLQSIKEQSHRPDQIIFSDAGSTDGGPSLIRDWWHREGWKGGECLVLSCPGAMPGAGRNAGVDSARNEWIAFIDGGITPTHDWLERLCKHALEKKVPVVFGVCEFSADTRISKAVCALSYGCGSVHPVIPASLFARQVFVEIGGFPSYLRAGEDLVWMAALYKRYGDCEVCVTARVKYTHFPENWLQVFNKWRVTELNCVLAGVRSWQHKLYLFGFPFLYLLPIYNENFGNLIFLAYILFRGVIDPIRRSQDCPWWKKKVGAAFLALPLVGLIDMAKWIGIIQGILLKLSAGICLD</sequence>
<reference evidence="8 9" key="1">
    <citation type="journal article" date="2019" name="ISME J.">
        <title>Evolution in action: habitat transition from sediment to the pelagial leads to genome streamlining in Methylophilaceae.</title>
        <authorList>
            <person name="Salcher M."/>
            <person name="Schaefle D."/>
            <person name="Kaspar M."/>
            <person name="Neuenschwander S.M."/>
            <person name="Ghai R."/>
        </authorList>
    </citation>
    <scope>NUCLEOTIDE SEQUENCE [LARGE SCALE GENOMIC DNA]</scope>
    <source>
        <strain evidence="8 9">MMS-VI-25</strain>
    </source>
</reference>
<dbReference type="Gene3D" id="3.90.550.10">
    <property type="entry name" value="Spore Coat Polysaccharide Biosynthesis Protein SpsA, Chain A"/>
    <property type="match status" value="1"/>
</dbReference>
<dbReference type="InterPro" id="IPR029044">
    <property type="entry name" value="Nucleotide-diphossugar_trans"/>
</dbReference>
<organism evidence="8 9">
    <name type="scientific">Candidatus Methylopumilus universalis</name>
    <dbReference type="NCBI Taxonomy" id="2588536"/>
    <lineage>
        <taxon>Bacteria</taxon>
        <taxon>Pseudomonadati</taxon>
        <taxon>Pseudomonadota</taxon>
        <taxon>Betaproteobacteria</taxon>
        <taxon>Nitrosomonadales</taxon>
        <taxon>Methylophilaceae</taxon>
        <taxon>Candidatus Methylopumilus</taxon>
    </lineage>
</organism>
<evidence type="ECO:0000313" key="9">
    <source>
        <dbReference type="Proteomes" id="UP000312702"/>
    </source>
</evidence>
<evidence type="ECO:0000256" key="5">
    <source>
        <dbReference type="ARBA" id="ARBA00023136"/>
    </source>
</evidence>
<dbReference type="EMBL" id="CP040973">
    <property type="protein sequence ID" value="QDC61373.1"/>
    <property type="molecule type" value="Genomic_DNA"/>
</dbReference>
<evidence type="ECO:0000259" key="7">
    <source>
        <dbReference type="Pfam" id="PF00535"/>
    </source>
</evidence>
<evidence type="ECO:0000256" key="4">
    <source>
        <dbReference type="ARBA" id="ARBA00022679"/>
    </source>
</evidence>
<keyword evidence="6" id="KW-1133">Transmembrane helix</keyword>
<evidence type="ECO:0000256" key="6">
    <source>
        <dbReference type="SAM" id="Phobius"/>
    </source>
</evidence>
<dbReference type="PANTHER" id="PTHR43646">
    <property type="entry name" value="GLYCOSYLTRANSFERASE"/>
    <property type="match status" value="1"/>
</dbReference>
<dbReference type="CDD" id="cd00761">
    <property type="entry name" value="Glyco_tranf_GTA_type"/>
    <property type="match status" value="1"/>
</dbReference>
<dbReference type="Proteomes" id="UP000312702">
    <property type="component" value="Chromosome"/>
</dbReference>
<evidence type="ECO:0000256" key="2">
    <source>
        <dbReference type="ARBA" id="ARBA00022475"/>
    </source>
</evidence>
<evidence type="ECO:0000256" key="3">
    <source>
        <dbReference type="ARBA" id="ARBA00022676"/>
    </source>
</evidence>
<keyword evidence="4" id="KW-0808">Transferase</keyword>
<gene>
    <name evidence="8" type="ORF">FIT74_04240</name>
</gene>
<name>A0ABX5VTS2_9PROT</name>
<dbReference type="PANTHER" id="PTHR43646:SF2">
    <property type="entry name" value="GLYCOSYLTRANSFERASE 2-LIKE DOMAIN-CONTAINING PROTEIN"/>
    <property type="match status" value="1"/>
</dbReference>
<keyword evidence="2" id="KW-1003">Cell membrane</keyword>
<dbReference type="SUPFAM" id="SSF53448">
    <property type="entry name" value="Nucleotide-diphospho-sugar transferases"/>
    <property type="match status" value="1"/>
</dbReference>
<dbReference type="Pfam" id="PF00535">
    <property type="entry name" value="Glycos_transf_2"/>
    <property type="match status" value="1"/>
</dbReference>
<evidence type="ECO:0000256" key="1">
    <source>
        <dbReference type="ARBA" id="ARBA00004236"/>
    </source>
</evidence>
<keyword evidence="3" id="KW-0328">Glycosyltransferase</keyword>
<keyword evidence="9" id="KW-1185">Reference proteome</keyword>
<feature type="domain" description="Glycosyltransferase 2-like" evidence="7">
    <location>
        <begin position="7"/>
        <end position="123"/>
    </location>
</feature>
<evidence type="ECO:0000313" key="8">
    <source>
        <dbReference type="EMBL" id="QDC61373.1"/>
    </source>
</evidence>
<comment type="subcellular location">
    <subcellularLocation>
        <location evidence="1">Cell membrane</location>
    </subcellularLocation>
</comment>
<dbReference type="RefSeq" id="WP_139884469.1">
    <property type="nucleotide sequence ID" value="NZ_CP040973.1"/>
</dbReference>
<keyword evidence="5 6" id="KW-0472">Membrane</keyword>
<dbReference type="InterPro" id="IPR001173">
    <property type="entry name" value="Glyco_trans_2-like"/>
</dbReference>
<proteinExistence type="predicted"/>
<feature type="transmembrane region" description="Helical" evidence="6">
    <location>
        <begin position="238"/>
        <end position="260"/>
    </location>
</feature>
<feature type="transmembrane region" description="Helical" evidence="6">
    <location>
        <begin position="280"/>
        <end position="300"/>
    </location>
</feature>
<protein>
    <submittedName>
        <fullName evidence="8">Glycosyltransferase family 2 protein</fullName>
    </submittedName>
</protein>